<protein>
    <submittedName>
        <fullName evidence="1">Uncharacterized protein</fullName>
    </submittedName>
</protein>
<keyword evidence="2" id="KW-1185">Reference proteome</keyword>
<reference evidence="1" key="1">
    <citation type="submission" date="2021-01" db="EMBL/GenBank/DDBJ databases">
        <authorList>
            <consortium name="Genoscope - CEA"/>
            <person name="William W."/>
        </authorList>
    </citation>
    <scope>NUCLEOTIDE SEQUENCE</scope>
</reference>
<dbReference type="AlphaFoldDB" id="A0A8S1SKA0"/>
<dbReference type="OMA" id="QCDFNNG"/>
<organism evidence="1 2">
    <name type="scientific">Paramecium octaurelia</name>
    <dbReference type="NCBI Taxonomy" id="43137"/>
    <lineage>
        <taxon>Eukaryota</taxon>
        <taxon>Sar</taxon>
        <taxon>Alveolata</taxon>
        <taxon>Ciliophora</taxon>
        <taxon>Intramacronucleata</taxon>
        <taxon>Oligohymenophorea</taxon>
        <taxon>Peniculida</taxon>
        <taxon>Parameciidae</taxon>
        <taxon>Paramecium</taxon>
    </lineage>
</organism>
<name>A0A8S1SKA0_PAROT</name>
<dbReference type="OrthoDB" id="10359564at2759"/>
<comment type="caution">
    <text evidence="1">The sequence shown here is derived from an EMBL/GenBank/DDBJ whole genome shotgun (WGS) entry which is preliminary data.</text>
</comment>
<accession>A0A8S1SKA0</accession>
<proteinExistence type="predicted"/>
<sequence>MGSSCIRTSNNDTQSLLSNQCDFNNGFQQDVYLVHPKKVLDTISSVSSYSSMNSLQSNSSPVYPSYSGVSLDQIKQKNVENTTEYNKKRIQSKQFLLPNQSYLQNSKSNQSDLSIELQENQTISLAIPNKGQIYFKLNFSSQRRVYSKKDLLKRAKKQRKSEVVNTIIN</sequence>
<gene>
    <name evidence="1" type="ORF">POCTA_138.1.T0120179</name>
</gene>
<dbReference type="EMBL" id="CAJJDP010000011">
    <property type="protein sequence ID" value="CAD8140975.1"/>
    <property type="molecule type" value="Genomic_DNA"/>
</dbReference>
<dbReference type="Proteomes" id="UP000683925">
    <property type="component" value="Unassembled WGS sequence"/>
</dbReference>
<evidence type="ECO:0000313" key="1">
    <source>
        <dbReference type="EMBL" id="CAD8140975.1"/>
    </source>
</evidence>
<evidence type="ECO:0000313" key="2">
    <source>
        <dbReference type="Proteomes" id="UP000683925"/>
    </source>
</evidence>